<reference evidence="10 11" key="1">
    <citation type="submission" date="2020-01" db="EMBL/GenBank/DDBJ databases">
        <title>The genomic epidemiology of tigecycline resistance gene tet(X) variants in a swine farm in China.</title>
        <authorList>
            <person name="Peng K."/>
            <person name="Li R."/>
        </authorList>
    </citation>
    <scope>NUCLEOTIDE SEQUENCE [LARGE SCALE GENOMIC DNA]</scope>
    <source>
        <strain evidence="10 11">ZN3</strain>
    </source>
</reference>
<evidence type="ECO:0000256" key="1">
    <source>
        <dbReference type="ARBA" id="ARBA00004241"/>
    </source>
</evidence>
<dbReference type="EMBL" id="CP047344">
    <property type="protein sequence ID" value="QIF95231.1"/>
    <property type="molecule type" value="Genomic_DNA"/>
</dbReference>
<keyword evidence="11" id="KW-1185">Reference proteome</keyword>
<evidence type="ECO:0000256" key="6">
    <source>
        <dbReference type="ARBA" id="ARBA00023136"/>
    </source>
</evidence>
<dbReference type="Gene3D" id="3.30.1300.30">
    <property type="entry name" value="GSPII I/J protein-like"/>
    <property type="match status" value="1"/>
</dbReference>
<protein>
    <recommendedName>
        <fullName evidence="9">Trimeric autotransporter adhesin YadA-like C-terminal membrane anchor domain-containing protein</fullName>
    </recommendedName>
</protein>
<keyword evidence="3" id="KW-1134">Transmembrane beta strand</keyword>
<dbReference type="InterPro" id="IPR005594">
    <property type="entry name" value="YadA_C"/>
</dbReference>
<dbReference type="AlphaFoldDB" id="A0A6G6SN64"/>
<keyword evidence="8" id="KW-0175">Coiled coil</keyword>
<evidence type="ECO:0000313" key="10">
    <source>
        <dbReference type="EMBL" id="QIF95231.1"/>
    </source>
</evidence>
<dbReference type="GO" id="GO:0009986">
    <property type="term" value="C:cell surface"/>
    <property type="evidence" value="ECO:0007669"/>
    <property type="project" value="UniProtKB-SubCell"/>
</dbReference>
<evidence type="ECO:0000256" key="2">
    <source>
        <dbReference type="ARBA" id="ARBA00004442"/>
    </source>
</evidence>
<comment type="subcellular location">
    <subcellularLocation>
        <location evidence="2">Cell outer membrane</location>
    </subcellularLocation>
    <subcellularLocation>
        <location evidence="1">Cell surface</location>
    </subcellularLocation>
</comment>
<keyword evidence="6" id="KW-0472">Membrane</keyword>
<feature type="coiled-coil region" evidence="8">
    <location>
        <begin position="252"/>
        <end position="313"/>
    </location>
</feature>
<dbReference type="RefSeq" id="WP_164526676.1">
    <property type="nucleotide sequence ID" value="NZ_CP047344.1"/>
</dbReference>
<keyword evidence="5" id="KW-0732">Signal</keyword>
<dbReference type="Pfam" id="PF03895">
    <property type="entry name" value="YadA_anchor"/>
    <property type="match status" value="1"/>
</dbReference>
<gene>
    <name evidence="10" type="ORF">GTH24_15595</name>
</gene>
<organism evidence="10 11">
    <name type="scientific">Proteus vulgaris</name>
    <dbReference type="NCBI Taxonomy" id="585"/>
    <lineage>
        <taxon>Bacteria</taxon>
        <taxon>Pseudomonadati</taxon>
        <taxon>Pseudomonadota</taxon>
        <taxon>Gammaproteobacteria</taxon>
        <taxon>Enterobacterales</taxon>
        <taxon>Morganellaceae</taxon>
        <taxon>Proteus</taxon>
    </lineage>
</organism>
<evidence type="ECO:0000313" key="11">
    <source>
        <dbReference type="Proteomes" id="UP000503287"/>
    </source>
</evidence>
<feature type="domain" description="Trimeric autotransporter adhesin YadA-like C-terminal membrane anchor" evidence="9">
    <location>
        <begin position="401"/>
        <end position="455"/>
    </location>
</feature>
<keyword evidence="4" id="KW-0812">Transmembrane</keyword>
<name>A0A6G6SN64_PROVU</name>
<dbReference type="GO" id="GO:0009279">
    <property type="term" value="C:cell outer membrane"/>
    <property type="evidence" value="ECO:0007669"/>
    <property type="project" value="UniProtKB-SubCell"/>
</dbReference>
<dbReference type="Proteomes" id="UP000503287">
    <property type="component" value="Chromosome"/>
</dbReference>
<evidence type="ECO:0000256" key="7">
    <source>
        <dbReference type="ARBA" id="ARBA00023237"/>
    </source>
</evidence>
<evidence type="ECO:0000259" key="9">
    <source>
        <dbReference type="Pfam" id="PF03895"/>
    </source>
</evidence>
<accession>A0A6G6SN64</accession>
<evidence type="ECO:0000256" key="4">
    <source>
        <dbReference type="ARBA" id="ARBA00022692"/>
    </source>
</evidence>
<evidence type="ECO:0000256" key="5">
    <source>
        <dbReference type="ARBA" id="ARBA00022729"/>
    </source>
</evidence>
<dbReference type="InterPro" id="IPR045584">
    <property type="entry name" value="Pilin-like"/>
</dbReference>
<proteinExistence type="predicted"/>
<evidence type="ECO:0000256" key="8">
    <source>
        <dbReference type="SAM" id="Coils"/>
    </source>
</evidence>
<evidence type="ECO:0000256" key="3">
    <source>
        <dbReference type="ARBA" id="ARBA00022452"/>
    </source>
</evidence>
<sequence>MELRNLFIILLSFIYSTSALSYINTDLNLEVEHESLGNYYPDMYNEISESELDDFYHIRKSYSKHFNPIYPQKEIYENSKKIFSKRFIYSIGSGYSVDDKSYNSNILINTQIFNELTDNYLIHNDPVLYSKIIENESKIIIKNLNELERLNLSYFFENIETFVTDTANNPTIKERSTNIANIIKNYNLNSEHHVIITKDYRNNDTISEYNNINDNLEKNATLFDLVMLSGNIEYEASLNHNKIKSITENNIIETIKNKNKILENKEIAEQNQIDIKNNKEITEKNKIDIQNNNEITEQNKIDIKSNKENIEQNKTDITHNKEKVDKYLNTLDIADYTSDITGHFSKLYTKDVATNSKLDVLENDFNHFKSETNNHFYKVEKRANQGIASVAAMSNLPFTDSATFSTAIGIGNYRNATALAWGMQYRINENVKVRASTAWNDSNSFVSAGGIGISW</sequence>
<dbReference type="SUPFAM" id="SSF54523">
    <property type="entry name" value="Pili subunits"/>
    <property type="match status" value="1"/>
</dbReference>
<keyword evidence="7" id="KW-0998">Cell outer membrane</keyword>